<evidence type="ECO:0000256" key="1">
    <source>
        <dbReference type="SAM" id="MobiDB-lite"/>
    </source>
</evidence>
<dbReference type="AlphaFoldDB" id="A0A2X0K8A8"/>
<evidence type="ECO:0000313" key="2">
    <source>
        <dbReference type="EMBL" id="RAG83759.1"/>
    </source>
</evidence>
<gene>
    <name evidence="2" type="ORF">DN069_20555</name>
</gene>
<feature type="compositionally biased region" description="Basic and acidic residues" evidence="1">
    <location>
        <begin position="1"/>
        <end position="17"/>
    </location>
</feature>
<organism evidence="2 3">
    <name type="scientific">Streptacidiphilus pinicola</name>
    <dbReference type="NCBI Taxonomy" id="2219663"/>
    <lineage>
        <taxon>Bacteria</taxon>
        <taxon>Bacillati</taxon>
        <taxon>Actinomycetota</taxon>
        <taxon>Actinomycetes</taxon>
        <taxon>Kitasatosporales</taxon>
        <taxon>Streptomycetaceae</taxon>
        <taxon>Streptacidiphilus</taxon>
    </lineage>
</organism>
<dbReference type="RefSeq" id="WP_111502899.1">
    <property type="nucleotide sequence ID" value="NZ_QKYN01000078.1"/>
</dbReference>
<proteinExistence type="predicted"/>
<reference evidence="2 3" key="1">
    <citation type="submission" date="2018-06" db="EMBL/GenBank/DDBJ databases">
        <title>Streptacidiphilus pinicola sp. nov., isolated from pine grove soil.</title>
        <authorList>
            <person name="Roh S.G."/>
            <person name="Park S."/>
            <person name="Kim M.-K."/>
            <person name="Yun B.-R."/>
            <person name="Park J."/>
            <person name="Kim M.J."/>
            <person name="Kim Y.S."/>
            <person name="Kim S.B."/>
        </authorList>
    </citation>
    <scope>NUCLEOTIDE SEQUENCE [LARGE SCALE GENOMIC DNA]</scope>
    <source>
        <strain evidence="2 3">MMS16-CNU450</strain>
    </source>
</reference>
<evidence type="ECO:0000313" key="3">
    <source>
        <dbReference type="Proteomes" id="UP000248889"/>
    </source>
</evidence>
<comment type="caution">
    <text evidence="2">The sequence shown here is derived from an EMBL/GenBank/DDBJ whole genome shotgun (WGS) entry which is preliminary data.</text>
</comment>
<dbReference type="EMBL" id="QKYN01000078">
    <property type="protein sequence ID" value="RAG83759.1"/>
    <property type="molecule type" value="Genomic_DNA"/>
</dbReference>
<protein>
    <submittedName>
        <fullName evidence="2">Uncharacterized protein</fullName>
    </submittedName>
</protein>
<sequence length="103" mass="11467">MTDDAHRSEEIEHHATPEDEEPLRRRIYLTNLVAGSNWLVLNTNRETMAANGPALRALSGVIEALHEIGWHLNEPDPGRLASAQRQLEAAQRELAEALGEARP</sequence>
<accession>A0A2X0K8A8</accession>
<dbReference type="OrthoDB" id="3854433at2"/>
<dbReference type="Proteomes" id="UP000248889">
    <property type="component" value="Unassembled WGS sequence"/>
</dbReference>
<feature type="region of interest" description="Disordered" evidence="1">
    <location>
        <begin position="1"/>
        <end position="23"/>
    </location>
</feature>
<name>A0A2X0K8A8_9ACTN</name>
<keyword evidence="3" id="KW-1185">Reference proteome</keyword>